<name>Q22DK8_TETTS</name>
<accession>Q22DK8</accession>
<evidence type="ECO:0000313" key="2">
    <source>
        <dbReference type="Proteomes" id="UP000009168"/>
    </source>
</evidence>
<protein>
    <submittedName>
        <fullName evidence="1">Uncharacterized protein</fullName>
    </submittedName>
</protein>
<dbReference type="Proteomes" id="UP000009168">
    <property type="component" value="Unassembled WGS sequence"/>
</dbReference>
<dbReference type="KEGG" id="tet:TTHERM_00942710"/>
<dbReference type="EMBL" id="GG662797">
    <property type="protein sequence ID" value="EAR83350.1"/>
    <property type="molecule type" value="Genomic_DNA"/>
</dbReference>
<gene>
    <name evidence="1" type="ORF">TTHERM_00942710</name>
</gene>
<dbReference type="RefSeq" id="XP_001031013.1">
    <property type="nucleotide sequence ID" value="XM_001031013.1"/>
</dbReference>
<organism evidence="1 2">
    <name type="scientific">Tetrahymena thermophila (strain SB210)</name>
    <dbReference type="NCBI Taxonomy" id="312017"/>
    <lineage>
        <taxon>Eukaryota</taxon>
        <taxon>Sar</taxon>
        <taxon>Alveolata</taxon>
        <taxon>Ciliophora</taxon>
        <taxon>Intramacronucleata</taxon>
        <taxon>Oligohymenophorea</taxon>
        <taxon>Hymenostomatida</taxon>
        <taxon>Tetrahymenina</taxon>
        <taxon>Tetrahymenidae</taxon>
        <taxon>Tetrahymena</taxon>
    </lineage>
</organism>
<keyword evidence="2" id="KW-1185">Reference proteome</keyword>
<evidence type="ECO:0000313" key="1">
    <source>
        <dbReference type="EMBL" id="EAR83350.1"/>
    </source>
</evidence>
<sequence length="497" mass="59095">MDSLEESQFLEIYSQSTTYSSLPSDKSKAGYVTELSLFKEDLQMSTTSLFKGDQQEYIIIWGDPYVNEDNEHAKQGLISMYPFLKNRIYKFEKSKDFRQKSIEFARMNILFLMSGTFANEQLDGQSNIQWVNNNIRDQKLHSKSIILFTSMNTVRKNNWTIENLQQKYKYVTQLTVDYSFLFTSFDKMIFNRIHRSFIQNSHLDYYFRSKTKDILNIFQTPKSHSFKELQSSIKDLKNQFQQLCQYVKENEIQAPLTLYLSQVDLEQTVQYIEQCFTLNGASKNDDKIIENFIKLYTQETPVYKILNFSLNTMNMQVYNYLKDVFKILSKCIYSYNDNQNISEIKLVRGAAIQKYQYDTMYQEYSYNQKKNVPTFISFPQFLSTSNCEKVAKRTMGLRIIEVKVEQSGREQVLNQYSILNKEYLKSEEFRKAYKVLIYIDAKFDSNNQFKPKSIKNISNYFEENEFLFQPFQSFRIDSMQEGFQEGTELEMRLTYLL</sequence>
<dbReference type="GeneID" id="7837128"/>
<dbReference type="HOGENOM" id="CLU_549225_0_0_1"/>
<proteinExistence type="predicted"/>
<reference evidence="2" key="1">
    <citation type="journal article" date="2006" name="PLoS Biol.">
        <title>Macronuclear genome sequence of the ciliate Tetrahymena thermophila, a model eukaryote.</title>
        <authorList>
            <person name="Eisen J.A."/>
            <person name="Coyne R.S."/>
            <person name="Wu M."/>
            <person name="Wu D."/>
            <person name="Thiagarajan M."/>
            <person name="Wortman J.R."/>
            <person name="Badger J.H."/>
            <person name="Ren Q."/>
            <person name="Amedeo P."/>
            <person name="Jones K.M."/>
            <person name="Tallon L.J."/>
            <person name="Delcher A.L."/>
            <person name="Salzberg S.L."/>
            <person name="Silva J.C."/>
            <person name="Haas B.J."/>
            <person name="Majoros W.H."/>
            <person name="Farzad M."/>
            <person name="Carlton J.M."/>
            <person name="Smith R.K. Jr."/>
            <person name="Garg J."/>
            <person name="Pearlman R.E."/>
            <person name="Karrer K.M."/>
            <person name="Sun L."/>
            <person name="Manning G."/>
            <person name="Elde N.C."/>
            <person name="Turkewitz A.P."/>
            <person name="Asai D.J."/>
            <person name="Wilkes D.E."/>
            <person name="Wang Y."/>
            <person name="Cai H."/>
            <person name="Collins K."/>
            <person name="Stewart B.A."/>
            <person name="Lee S.R."/>
            <person name="Wilamowska K."/>
            <person name="Weinberg Z."/>
            <person name="Ruzzo W.L."/>
            <person name="Wloga D."/>
            <person name="Gaertig J."/>
            <person name="Frankel J."/>
            <person name="Tsao C.-C."/>
            <person name="Gorovsky M.A."/>
            <person name="Keeling P.J."/>
            <person name="Waller R.F."/>
            <person name="Patron N.J."/>
            <person name="Cherry J.M."/>
            <person name="Stover N.A."/>
            <person name="Krieger C.J."/>
            <person name="del Toro C."/>
            <person name="Ryder H.F."/>
            <person name="Williamson S.C."/>
            <person name="Barbeau R.A."/>
            <person name="Hamilton E.P."/>
            <person name="Orias E."/>
        </authorList>
    </citation>
    <scope>NUCLEOTIDE SEQUENCE [LARGE SCALE GENOMIC DNA]</scope>
    <source>
        <strain evidence="2">SB210</strain>
    </source>
</reference>
<dbReference type="AlphaFoldDB" id="Q22DK8"/>
<dbReference type="Gene3D" id="3.90.176.10">
    <property type="entry name" value="Toxin ADP-ribosyltransferase, Chain A, domain 1"/>
    <property type="match status" value="1"/>
</dbReference>
<dbReference type="InParanoid" id="Q22DK8"/>
<dbReference type="SUPFAM" id="SSF56399">
    <property type="entry name" value="ADP-ribosylation"/>
    <property type="match status" value="1"/>
</dbReference>
<dbReference type="OrthoDB" id="10049342at2759"/>